<name>A0ABT8M7F5_9EURY</name>
<dbReference type="PANTHER" id="PTHR10900">
    <property type="entry name" value="PERIOSTIN-RELATED"/>
    <property type="match status" value="1"/>
</dbReference>
<sequence length="192" mass="19842">MKYSMVVLVALIVGLLVLCCGCTTEQPANETGNETTGQTIVEIAAADPQFSTLVAAVQAANLTDALSQEGPYTVFAPTDAAFEALPAGTLDQLMQDPEGDLQQILLYHVVPGRYMASDLAQLNSLETLEGSTLSVNATDGAVTIDDAIVIQSDIEASNGVIHVIDAVMVPPTVDLGAGNMTANETMGAANTS</sequence>
<dbReference type="InterPro" id="IPR036378">
    <property type="entry name" value="FAS1_dom_sf"/>
</dbReference>
<proteinExistence type="predicted"/>
<evidence type="ECO:0000313" key="3">
    <source>
        <dbReference type="Proteomes" id="UP001168338"/>
    </source>
</evidence>
<dbReference type="Pfam" id="PF02469">
    <property type="entry name" value="Fasciclin"/>
    <property type="match status" value="1"/>
</dbReference>
<dbReference type="Gene3D" id="2.30.180.10">
    <property type="entry name" value="FAS1 domain"/>
    <property type="match status" value="1"/>
</dbReference>
<dbReference type="RefSeq" id="WP_301662941.1">
    <property type="nucleotide sequence ID" value="NZ_VCYH01000002.1"/>
</dbReference>
<dbReference type="SUPFAM" id="SSF82153">
    <property type="entry name" value="FAS1 domain"/>
    <property type="match status" value="1"/>
</dbReference>
<dbReference type="PROSITE" id="PS50213">
    <property type="entry name" value="FAS1"/>
    <property type="match status" value="1"/>
</dbReference>
<gene>
    <name evidence="2" type="ORF">FGU65_02940</name>
</gene>
<dbReference type="PANTHER" id="PTHR10900:SF77">
    <property type="entry name" value="FI19380P1"/>
    <property type="match status" value="1"/>
</dbReference>
<dbReference type="SMART" id="SM00554">
    <property type="entry name" value="FAS1"/>
    <property type="match status" value="1"/>
</dbReference>
<dbReference type="InterPro" id="IPR000782">
    <property type="entry name" value="FAS1_domain"/>
</dbReference>
<reference evidence="2" key="1">
    <citation type="submission" date="2019-05" db="EMBL/GenBank/DDBJ databases">
        <title>Methanoculleus sp. FWC-SCC1, a methanogenic archaeon isolated from deep marine cold seep.</title>
        <authorList>
            <person name="Chen Y.-W."/>
            <person name="Chen S.-C."/>
            <person name="Teng N.-H."/>
            <person name="Lai M.-C."/>
        </authorList>
    </citation>
    <scope>NUCLEOTIDE SEQUENCE</scope>
    <source>
        <strain evidence="2">FWC-SCC1</strain>
    </source>
</reference>
<feature type="domain" description="FAS1" evidence="1">
    <location>
        <begin position="37"/>
        <end position="168"/>
    </location>
</feature>
<protein>
    <submittedName>
        <fullName evidence="2">Fasciclin domain-containing protein</fullName>
    </submittedName>
</protein>
<accession>A0ABT8M7F5</accession>
<comment type="caution">
    <text evidence="2">The sequence shown here is derived from an EMBL/GenBank/DDBJ whole genome shotgun (WGS) entry which is preliminary data.</text>
</comment>
<organism evidence="2 3">
    <name type="scientific">Methanoculleus frigidifontis</name>
    <dbReference type="NCBI Taxonomy" id="2584085"/>
    <lineage>
        <taxon>Archaea</taxon>
        <taxon>Methanobacteriati</taxon>
        <taxon>Methanobacteriota</taxon>
        <taxon>Stenosarchaea group</taxon>
        <taxon>Methanomicrobia</taxon>
        <taxon>Methanomicrobiales</taxon>
        <taxon>Methanomicrobiaceae</taxon>
        <taxon>Methanoculleus</taxon>
    </lineage>
</organism>
<evidence type="ECO:0000259" key="1">
    <source>
        <dbReference type="PROSITE" id="PS50213"/>
    </source>
</evidence>
<dbReference type="EMBL" id="VCYH01000002">
    <property type="protein sequence ID" value="MDN7023856.1"/>
    <property type="molecule type" value="Genomic_DNA"/>
</dbReference>
<evidence type="ECO:0000313" key="2">
    <source>
        <dbReference type="EMBL" id="MDN7023856.1"/>
    </source>
</evidence>
<dbReference type="InterPro" id="IPR050904">
    <property type="entry name" value="Adhesion/Biosynth-related"/>
</dbReference>
<keyword evidence="3" id="KW-1185">Reference proteome</keyword>
<dbReference type="Proteomes" id="UP001168338">
    <property type="component" value="Unassembled WGS sequence"/>
</dbReference>